<dbReference type="PANTHER" id="PTHR36432">
    <property type="match status" value="1"/>
</dbReference>
<dbReference type="InterPro" id="IPR037914">
    <property type="entry name" value="SpoVT-AbrB_sf"/>
</dbReference>
<dbReference type="Gene3D" id="2.10.260.10">
    <property type="match status" value="1"/>
</dbReference>
<evidence type="ECO:0000313" key="2">
    <source>
        <dbReference type="EMBL" id="NMF04534.1"/>
    </source>
</evidence>
<dbReference type="Proteomes" id="UP000587880">
    <property type="component" value="Unassembled WGS sequence"/>
</dbReference>
<accession>A0A7X9XNQ6</accession>
<protein>
    <submittedName>
        <fullName evidence="2">AbrB/MazE/SpoVT family DNA-binding domain-containing protein</fullName>
    </submittedName>
</protein>
<dbReference type="EMBL" id="JABAGD010000010">
    <property type="protein sequence ID" value="NMF04534.1"/>
    <property type="molecule type" value="Genomic_DNA"/>
</dbReference>
<dbReference type="Pfam" id="PF04014">
    <property type="entry name" value="MazE_antitoxin"/>
    <property type="match status" value="1"/>
</dbReference>
<dbReference type="GO" id="GO:0003677">
    <property type="term" value="F:DNA binding"/>
    <property type="evidence" value="ECO:0007669"/>
    <property type="project" value="UniProtKB-KW"/>
</dbReference>
<dbReference type="InterPro" id="IPR052731">
    <property type="entry name" value="B_subtilis_Trans_State_Reg"/>
</dbReference>
<dbReference type="SMART" id="SM00966">
    <property type="entry name" value="SpoVT_AbrB"/>
    <property type="match status" value="1"/>
</dbReference>
<gene>
    <name evidence="2" type="ORF">HF849_07120</name>
</gene>
<sequence>MKSTGVTRPLDQLGRIVIPMELRRTLKLNEGDKLQIFVEGEDIILRKYKVGCHCCGEMKGLTKVFDLDICPKCLIEFKKAAELIDKARNVKQGRN</sequence>
<reference evidence="2 3" key="1">
    <citation type="submission" date="2020-04" db="EMBL/GenBank/DDBJ databases">
        <authorList>
            <person name="Hitch T.C.A."/>
            <person name="Wylensek D."/>
            <person name="Clavel T."/>
        </authorList>
    </citation>
    <scope>NUCLEOTIDE SEQUENCE [LARGE SCALE GENOMIC DNA]</scope>
    <source>
        <strain evidence="2 3">WB01_NA02</strain>
    </source>
</reference>
<feature type="domain" description="SpoVT-AbrB" evidence="1">
    <location>
        <begin position="8"/>
        <end position="51"/>
    </location>
</feature>
<name>A0A7X9XNQ6_CLOBE</name>
<keyword evidence="2" id="KW-0238">DNA-binding</keyword>
<dbReference type="RefSeq" id="WP_168981531.1">
    <property type="nucleotide sequence ID" value="NZ_JABAGD010000010.1"/>
</dbReference>
<dbReference type="SUPFAM" id="SSF89447">
    <property type="entry name" value="AbrB/MazE/MraZ-like"/>
    <property type="match status" value="1"/>
</dbReference>
<comment type="caution">
    <text evidence="2">The sequence shown here is derived from an EMBL/GenBank/DDBJ whole genome shotgun (WGS) entry which is preliminary data.</text>
</comment>
<evidence type="ECO:0000259" key="1">
    <source>
        <dbReference type="SMART" id="SM00966"/>
    </source>
</evidence>
<organism evidence="2 3">
    <name type="scientific">Clostridium beijerinckii</name>
    <name type="common">Clostridium MP</name>
    <dbReference type="NCBI Taxonomy" id="1520"/>
    <lineage>
        <taxon>Bacteria</taxon>
        <taxon>Bacillati</taxon>
        <taxon>Bacillota</taxon>
        <taxon>Clostridia</taxon>
        <taxon>Eubacteriales</taxon>
        <taxon>Clostridiaceae</taxon>
        <taxon>Clostridium</taxon>
    </lineage>
</organism>
<dbReference type="InterPro" id="IPR007159">
    <property type="entry name" value="SpoVT-AbrB_dom"/>
</dbReference>
<dbReference type="AlphaFoldDB" id="A0A7X9XNQ6"/>
<dbReference type="NCBIfam" id="TIGR01439">
    <property type="entry name" value="lp_hng_hel_AbrB"/>
    <property type="match status" value="1"/>
</dbReference>
<proteinExistence type="predicted"/>
<evidence type="ECO:0000313" key="3">
    <source>
        <dbReference type="Proteomes" id="UP000587880"/>
    </source>
</evidence>
<dbReference type="PANTHER" id="PTHR36432:SF4">
    <property type="entry name" value="TRANSITION STATE REGULATOR ABH-RELATED"/>
    <property type="match status" value="1"/>
</dbReference>